<dbReference type="EMBL" id="JAJJMB010002072">
    <property type="protein sequence ID" value="KAI3953073.1"/>
    <property type="molecule type" value="Genomic_DNA"/>
</dbReference>
<feature type="compositionally biased region" description="Basic and acidic residues" evidence="1">
    <location>
        <begin position="1"/>
        <end position="12"/>
    </location>
</feature>
<evidence type="ECO:0000256" key="1">
    <source>
        <dbReference type="SAM" id="MobiDB-lite"/>
    </source>
</evidence>
<dbReference type="AlphaFoldDB" id="A0AAD4TFD8"/>
<feature type="non-terminal residue" evidence="2">
    <location>
        <position position="1"/>
    </location>
</feature>
<dbReference type="Proteomes" id="UP001202328">
    <property type="component" value="Unassembled WGS sequence"/>
</dbReference>
<evidence type="ECO:0000313" key="3">
    <source>
        <dbReference type="Proteomes" id="UP001202328"/>
    </source>
</evidence>
<accession>A0AAD4TFD8</accession>
<reference evidence="2" key="1">
    <citation type="submission" date="2022-04" db="EMBL/GenBank/DDBJ databases">
        <title>A functionally conserved STORR gene fusion in Papaver species that diverged 16.8 million years ago.</title>
        <authorList>
            <person name="Catania T."/>
        </authorList>
    </citation>
    <scope>NUCLEOTIDE SEQUENCE</scope>
    <source>
        <strain evidence="2">S-188037</strain>
    </source>
</reference>
<name>A0AAD4TFD8_9MAGN</name>
<evidence type="ECO:0000313" key="2">
    <source>
        <dbReference type="EMBL" id="KAI3953073.1"/>
    </source>
</evidence>
<keyword evidence="3" id="KW-1185">Reference proteome</keyword>
<gene>
    <name evidence="2" type="ORF">MKW98_020268</name>
</gene>
<feature type="region of interest" description="Disordered" evidence="1">
    <location>
        <begin position="93"/>
        <end position="129"/>
    </location>
</feature>
<comment type="caution">
    <text evidence="2">The sequence shown here is derived from an EMBL/GenBank/DDBJ whole genome shotgun (WGS) entry which is preliminary data.</text>
</comment>
<organism evidence="2 3">
    <name type="scientific">Papaver atlanticum</name>
    <dbReference type="NCBI Taxonomy" id="357466"/>
    <lineage>
        <taxon>Eukaryota</taxon>
        <taxon>Viridiplantae</taxon>
        <taxon>Streptophyta</taxon>
        <taxon>Embryophyta</taxon>
        <taxon>Tracheophyta</taxon>
        <taxon>Spermatophyta</taxon>
        <taxon>Magnoliopsida</taxon>
        <taxon>Ranunculales</taxon>
        <taxon>Papaveraceae</taxon>
        <taxon>Papaveroideae</taxon>
        <taxon>Papaver</taxon>
    </lineage>
</organism>
<feature type="region of interest" description="Disordered" evidence="1">
    <location>
        <begin position="1"/>
        <end position="34"/>
    </location>
</feature>
<protein>
    <submittedName>
        <fullName evidence="2">Uncharacterized protein</fullName>
    </submittedName>
</protein>
<proteinExistence type="predicted"/>
<sequence>KKVTKGKEKYKEAGASGGKSSNRKDCIRGYSSRTSKKQAQMAAIAFSVLQNRESQNEKRLNRIETEVSDLGGQMGSLTSKVDVILHLLKDNVSAPASSANPPRRVTPSPEKGSTSQPVGGSHHAGGSHRNLDNEEIASIAVTAGKVELLNNKGEVVALGSIHQGDYVHCKKLKQTERKVYVEEVFDQGAVLWDPPQ</sequence>